<dbReference type="STRING" id="283909.R7UWF9"/>
<evidence type="ECO:0000256" key="19">
    <source>
        <dbReference type="ARBA" id="ARBA00033046"/>
    </source>
</evidence>
<reference evidence="24 26" key="2">
    <citation type="journal article" date="2013" name="Nature">
        <title>Insights into bilaterian evolution from three spiralian genomes.</title>
        <authorList>
            <person name="Simakov O."/>
            <person name="Marletaz F."/>
            <person name="Cho S.J."/>
            <person name="Edsinger-Gonzales E."/>
            <person name="Havlak P."/>
            <person name="Hellsten U."/>
            <person name="Kuo D.H."/>
            <person name="Larsson T."/>
            <person name="Lv J."/>
            <person name="Arendt D."/>
            <person name="Savage R."/>
            <person name="Osoegawa K."/>
            <person name="de Jong P."/>
            <person name="Grimwood J."/>
            <person name="Chapman J.A."/>
            <person name="Shapiro H."/>
            <person name="Aerts A."/>
            <person name="Otillar R.P."/>
            <person name="Terry A.Y."/>
            <person name="Boore J.L."/>
            <person name="Grigoriev I.V."/>
            <person name="Lindberg D.R."/>
            <person name="Seaver E.C."/>
            <person name="Weisblat D.A."/>
            <person name="Putnam N.H."/>
            <person name="Rokhsar D.S."/>
        </authorList>
    </citation>
    <scope>NUCLEOTIDE SEQUENCE</scope>
    <source>
        <strain evidence="24 26">I ESC-2004</strain>
    </source>
</reference>
<dbReference type="GO" id="GO:0000776">
    <property type="term" value="C:kinetochore"/>
    <property type="evidence" value="ECO:0007669"/>
    <property type="project" value="UniProtKB-KW"/>
</dbReference>
<dbReference type="PROSITE" id="PS00678">
    <property type="entry name" value="WD_REPEATS_1"/>
    <property type="match status" value="1"/>
</dbReference>
<evidence type="ECO:0000256" key="3">
    <source>
        <dbReference type="ARBA" id="ARBA00004574"/>
    </source>
</evidence>
<evidence type="ECO:0000259" key="23">
    <source>
        <dbReference type="Pfam" id="PF23215"/>
    </source>
</evidence>
<proteinExistence type="inferred from homology"/>
<keyword evidence="9 20" id="KW-0853">WD repeat</keyword>
<dbReference type="OrthoDB" id="7318948at2759"/>
<dbReference type="SMART" id="SM00320">
    <property type="entry name" value="WD40"/>
    <property type="match status" value="2"/>
</dbReference>
<evidence type="ECO:0000256" key="15">
    <source>
        <dbReference type="ARBA" id="ARBA00022895"/>
    </source>
</evidence>
<keyword evidence="18" id="KW-0137">Centromere</keyword>
<dbReference type="Gene3D" id="3.80.10.10">
    <property type="entry name" value="Ribonuclease Inhibitor"/>
    <property type="match status" value="1"/>
</dbReference>
<evidence type="ECO:0000313" key="26">
    <source>
        <dbReference type="Proteomes" id="UP000014760"/>
    </source>
</evidence>
<keyword evidence="26" id="KW-1185">Reference proteome</keyword>
<evidence type="ECO:0000256" key="7">
    <source>
        <dbReference type="ARBA" id="ARBA00022454"/>
    </source>
</evidence>
<evidence type="ECO:0000256" key="9">
    <source>
        <dbReference type="ARBA" id="ARBA00022574"/>
    </source>
</evidence>
<dbReference type="InterPro" id="IPR019775">
    <property type="entry name" value="WD40_repeat_CS"/>
</dbReference>
<dbReference type="InterPro" id="IPR036322">
    <property type="entry name" value="WD40_repeat_dom_sf"/>
</dbReference>
<feature type="region of interest" description="Disordered" evidence="21">
    <location>
        <begin position="208"/>
        <end position="238"/>
    </location>
</feature>
<evidence type="ECO:0000256" key="13">
    <source>
        <dbReference type="ARBA" id="ARBA00022838"/>
    </source>
</evidence>
<evidence type="ECO:0000256" key="20">
    <source>
        <dbReference type="PROSITE-ProRule" id="PRU00221"/>
    </source>
</evidence>
<dbReference type="InterPro" id="IPR015943">
    <property type="entry name" value="WD40/YVTN_repeat-like_dom_sf"/>
</dbReference>
<dbReference type="EMBL" id="AMQN01006811">
    <property type="status" value="NOT_ANNOTATED_CDS"/>
    <property type="molecule type" value="Genomic_DNA"/>
</dbReference>
<dbReference type="SMART" id="SM00369">
    <property type="entry name" value="LRR_TYP"/>
    <property type="match status" value="1"/>
</dbReference>
<gene>
    <name evidence="24" type="ORF">CAPTEDRAFT_220091</name>
</gene>
<evidence type="ECO:0000256" key="10">
    <source>
        <dbReference type="ARBA" id="ARBA00022614"/>
    </source>
</evidence>
<evidence type="ECO:0000313" key="24">
    <source>
        <dbReference type="EMBL" id="ELU08272.1"/>
    </source>
</evidence>
<evidence type="ECO:0000256" key="12">
    <source>
        <dbReference type="ARBA" id="ARBA00022737"/>
    </source>
</evidence>
<dbReference type="GO" id="GO:0006325">
    <property type="term" value="P:chromatin organization"/>
    <property type="evidence" value="ECO:0007669"/>
    <property type="project" value="UniProtKB-KW"/>
</dbReference>
<keyword evidence="17" id="KW-0539">Nucleus</keyword>
<evidence type="ECO:0000256" key="16">
    <source>
        <dbReference type="ARBA" id="ARBA00023212"/>
    </source>
</evidence>
<keyword evidence="16" id="KW-0206">Cytoskeleton</keyword>
<evidence type="ECO:0000256" key="5">
    <source>
        <dbReference type="ARBA" id="ARBA00007545"/>
    </source>
</evidence>
<dbReference type="PROSITE" id="PS51450">
    <property type="entry name" value="LRR"/>
    <property type="match status" value="1"/>
</dbReference>
<dbReference type="GO" id="GO:0000781">
    <property type="term" value="C:chromosome, telomeric region"/>
    <property type="evidence" value="ECO:0007669"/>
    <property type="project" value="UniProtKB-SubCell"/>
</dbReference>
<keyword evidence="7" id="KW-0158">Chromosome</keyword>
<keyword evidence="13" id="KW-0995">Kinetochore</keyword>
<dbReference type="EnsemblMetazoa" id="CapteT220091">
    <property type="protein sequence ID" value="CapteP220091"/>
    <property type="gene ID" value="CapteG220091"/>
</dbReference>
<evidence type="ECO:0000256" key="17">
    <source>
        <dbReference type="ARBA" id="ARBA00023242"/>
    </source>
</evidence>
<evidence type="ECO:0000256" key="14">
    <source>
        <dbReference type="ARBA" id="ARBA00022853"/>
    </source>
</evidence>
<dbReference type="InterPro" id="IPR003591">
    <property type="entry name" value="Leu-rich_rpt_typical-subtyp"/>
</dbReference>
<dbReference type="Gene3D" id="2.130.10.10">
    <property type="entry name" value="YVTN repeat-like/Quinoprotein amine dehydrogenase"/>
    <property type="match status" value="1"/>
</dbReference>
<evidence type="ECO:0000256" key="2">
    <source>
        <dbReference type="ARBA" id="ARBA00004300"/>
    </source>
</evidence>
<feature type="repeat" description="WD" evidence="20">
    <location>
        <begin position="405"/>
        <end position="439"/>
    </location>
</feature>
<feature type="domain" description="Leucine-rich repeat and WD repeat-containing protein 1 LRR" evidence="22">
    <location>
        <begin position="18"/>
        <end position="163"/>
    </location>
</feature>
<name>R7UWF9_CAPTE</name>
<dbReference type="SUPFAM" id="SSF50978">
    <property type="entry name" value="WD40 repeat-like"/>
    <property type="match status" value="1"/>
</dbReference>
<dbReference type="InterPro" id="IPR032675">
    <property type="entry name" value="LRR_dom_sf"/>
</dbReference>
<keyword evidence="11" id="KW-0235">DNA replication</keyword>
<reference evidence="26" key="1">
    <citation type="submission" date="2012-12" db="EMBL/GenBank/DDBJ databases">
        <authorList>
            <person name="Hellsten U."/>
            <person name="Grimwood J."/>
            <person name="Chapman J.A."/>
            <person name="Shapiro H."/>
            <person name="Aerts A."/>
            <person name="Otillar R.P."/>
            <person name="Terry A.Y."/>
            <person name="Boore J.L."/>
            <person name="Simakov O."/>
            <person name="Marletaz F."/>
            <person name="Cho S.-J."/>
            <person name="Edsinger-Gonzales E."/>
            <person name="Havlak P."/>
            <person name="Kuo D.-H."/>
            <person name="Larsson T."/>
            <person name="Lv J."/>
            <person name="Arendt D."/>
            <person name="Savage R."/>
            <person name="Osoegawa K."/>
            <person name="de Jong P."/>
            <person name="Lindberg D.R."/>
            <person name="Seaver E.C."/>
            <person name="Weisblat D.A."/>
            <person name="Putnam N.H."/>
            <person name="Grigoriev I.V."/>
            <person name="Rokhsar D.S."/>
        </authorList>
    </citation>
    <scope>NUCLEOTIDE SEQUENCE</scope>
    <source>
        <strain evidence="26">I ESC-2004</strain>
    </source>
</reference>
<dbReference type="Pfam" id="PF23215">
    <property type="entry name" value="WD_LRWD1"/>
    <property type="match status" value="1"/>
</dbReference>
<comment type="subcellular location">
    <subcellularLocation>
        <location evidence="4">Chromosome</location>
        <location evidence="4">Centromere</location>
        <location evidence="4">Kinetochore</location>
    </subcellularLocation>
    <subcellularLocation>
        <location evidence="3">Chromosome</location>
        <location evidence="3">Telomere</location>
    </subcellularLocation>
    <subcellularLocation>
        <location evidence="2">Cytoplasm</location>
        <location evidence="2">Cytoskeleton</location>
        <location evidence="2">Microtubule organizing center</location>
        <location evidence="2">Centrosome</location>
    </subcellularLocation>
    <subcellularLocation>
        <location evidence="1">Nucleus</location>
    </subcellularLocation>
</comment>
<dbReference type="PANTHER" id="PTHR24370:SF10">
    <property type="entry name" value="LEUCINE-RICH REPEAT AND WD REPEAT-CONTAINING PROTEIN 1"/>
    <property type="match status" value="1"/>
</dbReference>
<dbReference type="InterPro" id="IPR056160">
    <property type="entry name" value="WD_LRWD1"/>
</dbReference>
<dbReference type="GO" id="GO:0005664">
    <property type="term" value="C:nuclear origin of replication recognition complex"/>
    <property type="evidence" value="ECO:0007669"/>
    <property type="project" value="TreeGrafter"/>
</dbReference>
<dbReference type="GO" id="GO:0003682">
    <property type="term" value="F:chromatin binding"/>
    <property type="evidence" value="ECO:0007669"/>
    <property type="project" value="TreeGrafter"/>
</dbReference>
<dbReference type="AlphaFoldDB" id="R7UWF9"/>
<keyword evidence="8" id="KW-0963">Cytoplasm</keyword>
<dbReference type="InterPro" id="IPR001611">
    <property type="entry name" value="Leu-rich_rpt"/>
</dbReference>
<evidence type="ECO:0000256" key="11">
    <source>
        <dbReference type="ARBA" id="ARBA00022705"/>
    </source>
</evidence>
<evidence type="ECO:0000259" key="22">
    <source>
        <dbReference type="Pfam" id="PF23211"/>
    </source>
</evidence>
<protein>
    <recommendedName>
        <fullName evidence="6">Leucine-rich repeat and WD repeat-containing protein 1</fullName>
    </recommendedName>
    <alternativeName>
        <fullName evidence="19">Origin recognition complex-associated protein</fullName>
    </alternativeName>
</protein>
<keyword evidence="15" id="KW-0779">Telomere</keyword>
<reference evidence="25" key="3">
    <citation type="submission" date="2015-06" db="UniProtKB">
        <authorList>
            <consortium name="EnsemblMetazoa"/>
        </authorList>
    </citation>
    <scope>IDENTIFICATION</scope>
</reference>
<dbReference type="PROSITE" id="PS50082">
    <property type="entry name" value="WD_REPEATS_2"/>
    <property type="match status" value="1"/>
</dbReference>
<dbReference type="HOGENOM" id="CLU_022994_0_0_1"/>
<dbReference type="InterPro" id="IPR056363">
    <property type="entry name" value="LRR_LRWD1_dom"/>
</dbReference>
<evidence type="ECO:0000313" key="25">
    <source>
        <dbReference type="EnsemblMetazoa" id="CapteP220091"/>
    </source>
</evidence>
<feature type="compositionally biased region" description="Low complexity" evidence="21">
    <location>
        <begin position="223"/>
        <end position="235"/>
    </location>
</feature>
<dbReference type="EMBL" id="KB299181">
    <property type="protein sequence ID" value="ELU08272.1"/>
    <property type="molecule type" value="Genomic_DNA"/>
</dbReference>
<dbReference type="PANTHER" id="PTHR24370">
    <property type="entry name" value="OPTICIN"/>
    <property type="match status" value="1"/>
</dbReference>
<dbReference type="Pfam" id="PF23211">
    <property type="entry name" value="LRR_LRWD1"/>
    <property type="match status" value="1"/>
</dbReference>
<evidence type="ECO:0000256" key="21">
    <source>
        <dbReference type="SAM" id="MobiDB-lite"/>
    </source>
</evidence>
<dbReference type="InterPro" id="IPR001680">
    <property type="entry name" value="WD40_rpt"/>
</dbReference>
<evidence type="ECO:0000256" key="8">
    <source>
        <dbReference type="ARBA" id="ARBA00022490"/>
    </source>
</evidence>
<evidence type="ECO:0000256" key="18">
    <source>
        <dbReference type="ARBA" id="ARBA00023328"/>
    </source>
</evidence>
<comment type="similarity">
    <text evidence="5">Belongs to the LRWD1 family.</text>
</comment>
<feature type="domain" description="Leucine-rich repeat and WD repeat-containing protein 1 WD" evidence="23">
    <location>
        <begin position="271"/>
        <end position="680"/>
    </location>
</feature>
<dbReference type="SUPFAM" id="SSF52075">
    <property type="entry name" value="Outer arm dynein light chain 1"/>
    <property type="match status" value="1"/>
</dbReference>
<accession>R7UWF9</accession>
<keyword evidence="12" id="KW-0677">Repeat</keyword>
<dbReference type="OMA" id="TCPDKGI"/>
<evidence type="ECO:0000256" key="4">
    <source>
        <dbReference type="ARBA" id="ARBA00004629"/>
    </source>
</evidence>
<sequence>MAQKLTLDLIKKQCGSPLEKTENLSLHGLTLSSLDASLLNSLPNLEVLDVSDNRLRELPLGLSLPKLKKLDCSDNQLNDVLFLSQFPSLQELHIIGNGLQSSHKYIAFALCPQLKQLDSHKTDSLKKIVVDMTNSLTNHIEDIWDKKFADDFEDEEHRDEDVDDLSCSLGDALERRHSSFRTPLLESFGKFMIKHLSRQFVEEKLKLIDKASRPPPKKRARCSSKNSSPMKSPSKVLVSPSLRSPRKFTSIIPKTSTIEYTEKDCPFISDYDPIHFIRCHFGDKSAHDAGHEGQDPSDGVTEVWACQFEPSIDDAGKTKPVIATCGGEYVCLIDCSSGHVLQRFHQPAMAYSCLAWTTLSTEHEGKTIKQNVLVVAGKRGRLELFLPIQHLWYGSFGTDRPNQVMGSQEYTINCLCFHQTEPQWLFAGGSDGAVELWDIGVPQGETMKAECKKLAVFLSSAPQIVCLLWAEPLNQLIGGTDLGLFAWEVNESCTNNRTKKTRHPNSQLCLPDVDPEAYVDSLVAVDDDITACKVVGDGRVLIFSLKATLDCSDKKKKKKKEKTVVALMTLDWKKCEADFIQMGCCGGNLVIGDEEGNAYIYNLKFLRQKKKASQQLGASRILEWPECDIESQRESEKLMIDLKKMPQKNRVVLNACNISADEEYVVTTTSNNLVCIWKMCDE</sequence>
<dbReference type="GO" id="GO:0071169">
    <property type="term" value="P:establishment of protein localization to chromatin"/>
    <property type="evidence" value="ECO:0007669"/>
    <property type="project" value="TreeGrafter"/>
</dbReference>
<dbReference type="GO" id="GO:0005813">
    <property type="term" value="C:centrosome"/>
    <property type="evidence" value="ECO:0007669"/>
    <property type="project" value="UniProtKB-SubCell"/>
</dbReference>
<dbReference type="Proteomes" id="UP000014760">
    <property type="component" value="Unassembled WGS sequence"/>
</dbReference>
<organism evidence="24">
    <name type="scientific">Capitella teleta</name>
    <name type="common">Polychaete worm</name>
    <dbReference type="NCBI Taxonomy" id="283909"/>
    <lineage>
        <taxon>Eukaryota</taxon>
        <taxon>Metazoa</taxon>
        <taxon>Spiralia</taxon>
        <taxon>Lophotrochozoa</taxon>
        <taxon>Annelida</taxon>
        <taxon>Polychaeta</taxon>
        <taxon>Sedentaria</taxon>
        <taxon>Scolecida</taxon>
        <taxon>Capitellidae</taxon>
        <taxon>Capitella</taxon>
    </lineage>
</organism>
<dbReference type="GO" id="GO:0006260">
    <property type="term" value="P:DNA replication"/>
    <property type="evidence" value="ECO:0007669"/>
    <property type="project" value="UniProtKB-KW"/>
</dbReference>
<keyword evidence="14" id="KW-0156">Chromatin regulator</keyword>
<evidence type="ECO:0000256" key="1">
    <source>
        <dbReference type="ARBA" id="ARBA00004123"/>
    </source>
</evidence>
<keyword evidence="10" id="KW-0433">Leucine-rich repeat</keyword>
<evidence type="ECO:0000256" key="6">
    <source>
        <dbReference type="ARBA" id="ARBA00015536"/>
    </source>
</evidence>
<dbReference type="InterPro" id="IPR052489">
    <property type="entry name" value="LRWD1"/>
</dbReference>